<dbReference type="RefSeq" id="WP_117383942.1">
    <property type="nucleotide sequence ID" value="NZ_QWDE01000002.1"/>
</dbReference>
<gene>
    <name evidence="2" type="ORF">DYU05_15195</name>
</gene>
<dbReference type="InterPro" id="IPR029377">
    <property type="entry name" value="TMEM220"/>
</dbReference>
<keyword evidence="1" id="KW-1133">Transmembrane helix</keyword>
<comment type="caution">
    <text evidence="2">The sequence shown here is derived from an EMBL/GenBank/DDBJ whole genome shotgun (WGS) entry which is preliminary data.</text>
</comment>
<evidence type="ECO:0000256" key="1">
    <source>
        <dbReference type="SAM" id="Phobius"/>
    </source>
</evidence>
<dbReference type="EMBL" id="QWDE01000002">
    <property type="protein sequence ID" value="RFZ83473.1"/>
    <property type="molecule type" value="Genomic_DNA"/>
</dbReference>
<evidence type="ECO:0000313" key="2">
    <source>
        <dbReference type="EMBL" id="RFZ83473.1"/>
    </source>
</evidence>
<feature type="transmembrane region" description="Helical" evidence="1">
    <location>
        <begin position="102"/>
        <end position="118"/>
    </location>
</feature>
<dbReference type="PANTHER" id="PTHR34262">
    <property type="entry name" value="TRANSMEMBRANE PROTEIN 220"/>
    <property type="match status" value="1"/>
</dbReference>
<protein>
    <recommendedName>
        <fullName evidence="4">Transmembrane family 220, helix</fullName>
    </recommendedName>
</protein>
<evidence type="ECO:0008006" key="4">
    <source>
        <dbReference type="Google" id="ProtNLM"/>
    </source>
</evidence>
<keyword evidence="3" id="KW-1185">Reference proteome</keyword>
<feature type="transmembrane region" description="Helical" evidence="1">
    <location>
        <begin position="50"/>
        <end position="68"/>
    </location>
</feature>
<dbReference type="OrthoDB" id="329078at2"/>
<keyword evidence="1" id="KW-0812">Transmembrane</keyword>
<sequence>MKIFNIVFCVLFILFAALQYNDPDPYVWVPIYLYSAGLCYLASKKQFYPKAYLFGIVVYALYAAYLFFDKTGVLDWIDEHHHESMVQTMKAEKPWIEESREFFGLVILIVVIAINWAYSKRVAKPADK</sequence>
<dbReference type="Proteomes" id="UP000260823">
    <property type="component" value="Unassembled WGS sequence"/>
</dbReference>
<dbReference type="PANTHER" id="PTHR34262:SF1">
    <property type="entry name" value="TRANSMEMBRANE PROTEIN 220"/>
    <property type="match status" value="1"/>
</dbReference>
<dbReference type="AlphaFoldDB" id="A0A3E2NR67"/>
<organism evidence="2 3">
    <name type="scientific">Mucilaginibacter terrenus</name>
    <dbReference type="NCBI Taxonomy" id="2482727"/>
    <lineage>
        <taxon>Bacteria</taxon>
        <taxon>Pseudomonadati</taxon>
        <taxon>Bacteroidota</taxon>
        <taxon>Sphingobacteriia</taxon>
        <taxon>Sphingobacteriales</taxon>
        <taxon>Sphingobacteriaceae</taxon>
        <taxon>Mucilaginibacter</taxon>
    </lineage>
</organism>
<accession>A0A3E2NR67</accession>
<reference evidence="2 3" key="1">
    <citation type="submission" date="2018-08" db="EMBL/GenBank/DDBJ databases">
        <title>Mucilaginibacter terrae sp. nov., isolated from manganese diggings.</title>
        <authorList>
            <person name="Huang Y."/>
            <person name="Zhou Z."/>
        </authorList>
    </citation>
    <scope>NUCLEOTIDE SEQUENCE [LARGE SCALE GENOMIC DNA]</scope>
    <source>
        <strain evidence="2 3">ZH6</strain>
    </source>
</reference>
<evidence type="ECO:0000313" key="3">
    <source>
        <dbReference type="Proteomes" id="UP000260823"/>
    </source>
</evidence>
<keyword evidence="1" id="KW-0472">Membrane</keyword>
<dbReference type="Pfam" id="PF15071">
    <property type="entry name" value="TMEM220"/>
    <property type="match status" value="1"/>
</dbReference>
<feature type="transmembrane region" description="Helical" evidence="1">
    <location>
        <begin position="26"/>
        <end position="43"/>
    </location>
</feature>
<proteinExistence type="predicted"/>
<name>A0A3E2NR67_9SPHI</name>